<dbReference type="InterPro" id="IPR029787">
    <property type="entry name" value="Nucleotide_cyclase"/>
</dbReference>
<keyword evidence="4" id="KW-1185">Reference proteome</keyword>
<dbReference type="Gene3D" id="3.30.450.20">
    <property type="entry name" value="PAS domain"/>
    <property type="match status" value="3"/>
</dbReference>
<dbReference type="NCBIfam" id="TIGR00254">
    <property type="entry name" value="GGDEF"/>
    <property type="match status" value="1"/>
</dbReference>
<dbReference type="PROSITE" id="PS50113">
    <property type="entry name" value="PAC"/>
    <property type="match status" value="1"/>
</dbReference>
<dbReference type="InterPro" id="IPR001610">
    <property type="entry name" value="PAC"/>
</dbReference>
<evidence type="ECO:0000313" key="4">
    <source>
        <dbReference type="Proteomes" id="UP000306509"/>
    </source>
</evidence>
<dbReference type="EMBL" id="QGQD01000045">
    <property type="protein sequence ID" value="TLD01049.1"/>
    <property type="molecule type" value="Genomic_DNA"/>
</dbReference>
<dbReference type="Gene3D" id="3.30.70.270">
    <property type="match status" value="1"/>
</dbReference>
<organism evidence="3 4">
    <name type="scientific">Robinsoniella peoriensis</name>
    <dbReference type="NCBI Taxonomy" id="180332"/>
    <lineage>
        <taxon>Bacteria</taxon>
        <taxon>Bacillati</taxon>
        <taxon>Bacillota</taxon>
        <taxon>Clostridia</taxon>
        <taxon>Lachnospirales</taxon>
        <taxon>Lachnospiraceae</taxon>
        <taxon>Robinsoniella</taxon>
    </lineage>
</organism>
<evidence type="ECO:0000259" key="2">
    <source>
        <dbReference type="PROSITE" id="PS50887"/>
    </source>
</evidence>
<dbReference type="PANTHER" id="PTHR46663:SF2">
    <property type="entry name" value="GGDEF DOMAIN-CONTAINING PROTEIN"/>
    <property type="match status" value="1"/>
</dbReference>
<dbReference type="SUPFAM" id="SSF55073">
    <property type="entry name" value="Nucleotide cyclase"/>
    <property type="match status" value="1"/>
</dbReference>
<dbReference type="InterPro" id="IPR043128">
    <property type="entry name" value="Rev_trsase/Diguanyl_cyclase"/>
</dbReference>
<dbReference type="InterPro" id="IPR000700">
    <property type="entry name" value="PAS-assoc_C"/>
</dbReference>
<evidence type="ECO:0000313" key="3">
    <source>
        <dbReference type="EMBL" id="TLD01049.1"/>
    </source>
</evidence>
<comment type="caution">
    <text evidence="3">The sequence shown here is derived from an EMBL/GenBank/DDBJ whole genome shotgun (WGS) entry which is preliminary data.</text>
</comment>
<dbReference type="InterPro" id="IPR035965">
    <property type="entry name" value="PAS-like_dom_sf"/>
</dbReference>
<dbReference type="GO" id="GO:0052621">
    <property type="term" value="F:diguanylate cyclase activity"/>
    <property type="evidence" value="ECO:0007669"/>
    <property type="project" value="UniProtKB-EC"/>
</dbReference>
<keyword evidence="3" id="KW-0808">Transferase</keyword>
<dbReference type="InterPro" id="IPR013655">
    <property type="entry name" value="PAS_fold_3"/>
</dbReference>
<dbReference type="Proteomes" id="UP000306509">
    <property type="component" value="Unassembled WGS sequence"/>
</dbReference>
<feature type="domain" description="GGDEF" evidence="2">
    <location>
        <begin position="427"/>
        <end position="557"/>
    </location>
</feature>
<evidence type="ECO:0000259" key="1">
    <source>
        <dbReference type="PROSITE" id="PS50113"/>
    </source>
</evidence>
<reference evidence="3 4" key="1">
    <citation type="journal article" date="2019" name="Anaerobe">
        <title>Detection of Robinsoniella peoriensis in multiple bone samples of a trauma patient.</title>
        <authorList>
            <person name="Schrottner P."/>
            <person name="Hartwich K."/>
            <person name="Bunk B."/>
            <person name="Schober I."/>
            <person name="Helbig S."/>
            <person name="Rudolph W.W."/>
            <person name="Gunzer F."/>
        </authorList>
    </citation>
    <scope>NUCLEOTIDE SEQUENCE [LARGE SCALE GENOMIC DNA]</scope>
    <source>
        <strain evidence="3 4">DSM 106044</strain>
    </source>
</reference>
<dbReference type="PROSITE" id="PS50887">
    <property type="entry name" value="GGDEF"/>
    <property type="match status" value="1"/>
</dbReference>
<dbReference type="Pfam" id="PF13426">
    <property type="entry name" value="PAS_9"/>
    <property type="match status" value="1"/>
</dbReference>
<dbReference type="STRING" id="180332.GCA_000797495_03847"/>
<dbReference type="CDD" id="cd01949">
    <property type="entry name" value="GGDEF"/>
    <property type="match status" value="1"/>
</dbReference>
<dbReference type="EC" id="2.7.7.65" evidence="3"/>
<feature type="domain" description="PAC" evidence="1">
    <location>
        <begin position="344"/>
        <end position="396"/>
    </location>
</feature>
<dbReference type="RefSeq" id="WP_027293690.1">
    <property type="nucleotide sequence ID" value="NZ_QGQD01000045.1"/>
</dbReference>
<dbReference type="SMART" id="SM00086">
    <property type="entry name" value="PAC"/>
    <property type="match status" value="3"/>
</dbReference>
<dbReference type="Pfam" id="PF00990">
    <property type="entry name" value="GGDEF"/>
    <property type="match status" value="1"/>
</dbReference>
<dbReference type="SMART" id="SM00267">
    <property type="entry name" value="GGDEF"/>
    <property type="match status" value="1"/>
</dbReference>
<sequence length="561" mass="64635">MRNNGEEDVIEIDNLPCGFCKIRNDDDLTIVSANALFYKSFGYVPQEAESAGFTTISNIIYPADWPKAKEKVDRCKKEKLDYIDIEVKAIHRSGSVLWSLIKCTADPHEADCFNCVVLDISKRMEAIEVLKMGEKEKMLLLGHAKRFAFRFYPMTRAAVLSEDTALELGLPVKVENLPESIADTYPAKESRTEFINFYDRMLEGQPKGTAILHFRNKTGDYTWYECSFSMVYNRDGMPLHAVVSFEDISEQREKEIAYEKWSQFNQSQQEKAVAYYECDITKNILESVRTDINNILPEDAVVSYDKTLEYVVDNLIVPEDRQGYVELFCRSEMIRQFHNGKREMKMECQRYAKDGNVYWVMASLQMLPDPYSDHIKAFILITDIDKEKRKALELHERSRRDPLTGVLNRRAIIDQVTDVLDKSQPNSNHIFIMVDIDHFKELNDNKGHQFGDWVLSVITSKLKESLRADDILGRLGGDEFIAFLKDVPDEHVIQERLDTLLQKLAFSTGSAYNITGSLGIAVYPKDGKDFDGLYKKADLALYEAKRRGRNQYVFYKPGMIQ</sequence>
<accession>A0A4U8Q910</accession>
<keyword evidence="3" id="KW-0548">Nucleotidyltransferase</keyword>
<dbReference type="FunFam" id="3.30.70.270:FF:000001">
    <property type="entry name" value="Diguanylate cyclase domain protein"/>
    <property type="match status" value="1"/>
</dbReference>
<dbReference type="PANTHER" id="PTHR46663">
    <property type="entry name" value="DIGUANYLATE CYCLASE DGCT-RELATED"/>
    <property type="match status" value="1"/>
</dbReference>
<dbReference type="SUPFAM" id="SSF55785">
    <property type="entry name" value="PYP-like sensor domain (PAS domain)"/>
    <property type="match status" value="3"/>
</dbReference>
<dbReference type="InterPro" id="IPR052163">
    <property type="entry name" value="DGC-Regulatory_Protein"/>
</dbReference>
<dbReference type="AlphaFoldDB" id="A0A4U8Q910"/>
<name>A0A4U8Q910_9FIRM</name>
<protein>
    <submittedName>
        <fullName evidence="3">Putative diguanylate cyclase AdrA</fullName>
        <ecNumber evidence="3">2.7.7.65</ecNumber>
    </submittedName>
</protein>
<dbReference type="Pfam" id="PF08447">
    <property type="entry name" value="PAS_3"/>
    <property type="match status" value="1"/>
</dbReference>
<dbReference type="InterPro" id="IPR000160">
    <property type="entry name" value="GGDEF_dom"/>
</dbReference>
<proteinExistence type="predicted"/>
<gene>
    <name evidence="3" type="primary">adrA_1</name>
    <name evidence="3" type="ORF">DSM106044_02251</name>
</gene>
<dbReference type="InterPro" id="IPR000014">
    <property type="entry name" value="PAS"/>
</dbReference>